<dbReference type="Proteomes" id="UP000237819">
    <property type="component" value="Unassembled WGS sequence"/>
</dbReference>
<gene>
    <name evidence="2" type="ORF">C5Y93_26885</name>
</gene>
<evidence type="ECO:0000256" key="1">
    <source>
        <dbReference type="SAM" id="Phobius"/>
    </source>
</evidence>
<feature type="transmembrane region" description="Helical" evidence="1">
    <location>
        <begin position="248"/>
        <end position="264"/>
    </location>
</feature>
<evidence type="ECO:0000313" key="2">
    <source>
        <dbReference type="EMBL" id="PQO41987.1"/>
    </source>
</evidence>
<proteinExistence type="predicted"/>
<accession>A0A2S8GC13</accession>
<dbReference type="OrthoDB" id="288157at2"/>
<keyword evidence="1" id="KW-1133">Transmembrane helix</keyword>
<keyword evidence="1" id="KW-0812">Transmembrane</keyword>
<evidence type="ECO:0000313" key="3">
    <source>
        <dbReference type="Proteomes" id="UP000237819"/>
    </source>
</evidence>
<dbReference type="EMBL" id="PUHZ01000025">
    <property type="protein sequence ID" value="PQO41987.1"/>
    <property type="molecule type" value="Genomic_DNA"/>
</dbReference>
<protein>
    <submittedName>
        <fullName evidence="2">Uncharacterized protein</fullName>
    </submittedName>
</protein>
<sequence>MHEQMESRQNRLSFAWEIAQVLLGLALMLVIGRIIGYFALKFYFGISYERKEVLPFVGAGIVLLVVVFWTMTLIRYEYYRWRSTVVWFRIDGNQLEYRTAFARQTVQVPLETITWTYTQHPYSIFEVSSPTYFIQDADLRWIYLNPRLLHGAAELAQRLRKHAVKNRIDNLRANVTEEVIDPEHPLMPRVAPHLQQGEEVYWIGQVDFAKLLKTRKQLFLTAVVALSTLSVAAIVGFSLWFLWPSMPALPIAVLLLVAWFAALTEQSQLTGIQRNLEQSLYVVTSRRAIILDGFYWREGYCRFWFGDDFQAWNPTELLQYEYTTYGRDFYFGYRLTKQFRLQPTARWFQGFLAPDDREAAHLALIRLLDEHYAELFPDDTSST</sequence>
<keyword evidence="1" id="KW-0472">Membrane</keyword>
<dbReference type="AlphaFoldDB" id="A0A2S8GC13"/>
<comment type="caution">
    <text evidence="2">The sequence shown here is derived from an EMBL/GenBank/DDBJ whole genome shotgun (WGS) entry which is preliminary data.</text>
</comment>
<feature type="transmembrane region" description="Helical" evidence="1">
    <location>
        <begin position="56"/>
        <end position="74"/>
    </location>
</feature>
<organism evidence="2 3">
    <name type="scientific">Blastopirellula marina</name>
    <dbReference type="NCBI Taxonomy" id="124"/>
    <lineage>
        <taxon>Bacteria</taxon>
        <taxon>Pseudomonadati</taxon>
        <taxon>Planctomycetota</taxon>
        <taxon>Planctomycetia</taxon>
        <taxon>Pirellulales</taxon>
        <taxon>Pirellulaceae</taxon>
        <taxon>Blastopirellula</taxon>
    </lineage>
</organism>
<feature type="transmembrane region" description="Helical" evidence="1">
    <location>
        <begin position="218"/>
        <end position="242"/>
    </location>
</feature>
<reference evidence="2 3" key="1">
    <citation type="submission" date="2018-02" db="EMBL/GenBank/DDBJ databases">
        <title>Comparative genomes isolates from brazilian mangrove.</title>
        <authorList>
            <person name="Araujo J.E."/>
            <person name="Taketani R.G."/>
            <person name="Silva M.C.P."/>
            <person name="Loureco M.V."/>
            <person name="Andreote F.D."/>
        </authorList>
    </citation>
    <scope>NUCLEOTIDE SEQUENCE [LARGE SCALE GENOMIC DNA]</scope>
    <source>
        <strain evidence="2 3">Nap-Phe MGV</strain>
    </source>
</reference>
<feature type="transmembrane region" description="Helical" evidence="1">
    <location>
        <begin position="21"/>
        <end position="44"/>
    </location>
</feature>
<dbReference type="RefSeq" id="WP_105338564.1">
    <property type="nucleotide sequence ID" value="NZ_PUHZ01000025.1"/>
</dbReference>
<name>A0A2S8GC13_9BACT</name>